<proteinExistence type="predicted"/>
<sequence>MEARSCWQFFSFNIYMKLLIRPTPRVKEILLLFNVTRAILTKEEEVIDLLRASKRSRRAQENLEQNDSSIQLCIVDRVSYFVGIIVFCCEEF</sequence>
<dbReference type="HOGENOM" id="CLU_2414417_0_0_1"/>
<accession>U9U0S3</accession>
<reference evidence="1" key="1">
    <citation type="submission" date="2013-07" db="EMBL/GenBank/DDBJ databases">
        <title>The genome of an arbuscular mycorrhizal fungus provides insights into the evolution of the oldest plant symbiosis.</title>
        <authorList>
            <consortium name="DOE Joint Genome Institute"/>
            <person name="Tisserant E."/>
            <person name="Malbreil M."/>
            <person name="Kuo A."/>
            <person name="Kohler A."/>
            <person name="Symeonidi A."/>
            <person name="Balestrini R."/>
            <person name="Charron P."/>
            <person name="Duensing N."/>
            <person name="Frei-dit-Frey N."/>
            <person name="Gianinazzi-Pearson V."/>
            <person name="Gilbert B."/>
            <person name="Handa Y."/>
            <person name="Hijri M."/>
            <person name="Kaul R."/>
            <person name="Kawaguchi M."/>
            <person name="Krajinski F."/>
            <person name="Lammers P."/>
            <person name="Lapierre D."/>
            <person name="Masclaux F.G."/>
            <person name="Murat C."/>
            <person name="Morin E."/>
            <person name="Ndikumana S."/>
            <person name="Pagni M."/>
            <person name="Petitpierre D."/>
            <person name="Requena N."/>
            <person name="Rosikiewicz P."/>
            <person name="Riley R."/>
            <person name="Saito K."/>
            <person name="San Clemente H."/>
            <person name="Shapiro H."/>
            <person name="van Tuinen D."/>
            <person name="Becard G."/>
            <person name="Bonfante P."/>
            <person name="Paszkowski U."/>
            <person name="Shachar-Hill Y."/>
            <person name="Young J.P."/>
            <person name="Sanders I.R."/>
            <person name="Henrissat B."/>
            <person name="Rensing S.A."/>
            <person name="Grigoriev I.V."/>
            <person name="Corradi N."/>
            <person name="Roux C."/>
            <person name="Martin F."/>
        </authorList>
    </citation>
    <scope>NUCLEOTIDE SEQUENCE</scope>
    <source>
        <strain evidence="1">DAOM 197198</strain>
    </source>
</reference>
<evidence type="ECO:0000313" key="1">
    <source>
        <dbReference type="EMBL" id="ESA13960.1"/>
    </source>
</evidence>
<dbReference type="EMBL" id="KI283392">
    <property type="protein sequence ID" value="ESA13960.1"/>
    <property type="molecule type" value="Genomic_DNA"/>
</dbReference>
<organism evidence="1">
    <name type="scientific">Rhizophagus irregularis (strain DAOM 181602 / DAOM 197198 / MUCL 43194)</name>
    <name type="common">Arbuscular mycorrhizal fungus</name>
    <name type="synonym">Glomus intraradices</name>
    <dbReference type="NCBI Taxonomy" id="747089"/>
    <lineage>
        <taxon>Eukaryota</taxon>
        <taxon>Fungi</taxon>
        <taxon>Fungi incertae sedis</taxon>
        <taxon>Mucoromycota</taxon>
        <taxon>Glomeromycotina</taxon>
        <taxon>Glomeromycetes</taxon>
        <taxon>Glomerales</taxon>
        <taxon>Glomeraceae</taxon>
        <taxon>Rhizophagus</taxon>
    </lineage>
</organism>
<gene>
    <name evidence="1" type="ORF">GLOINDRAFT_25468</name>
</gene>
<name>U9U0S3_RHIID</name>
<dbReference type="AlphaFoldDB" id="U9U0S3"/>
<protein>
    <submittedName>
        <fullName evidence="1">Uncharacterized protein</fullName>
    </submittedName>
</protein>